<organism evidence="1 2">
    <name type="scientific">Mesorhabditis spiculigera</name>
    <dbReference type="NCBI Taxonomy" id="96644"/>
    <lineage>
        <taxon>Eukaryota</taxon>
        <taxon>Metazoa</taxon>
        <taxon>Ecdysozoa</taxon>
        <taxon>Nematoda</taxon>
        <taxon>Chromadorea</taxon>
        <taxon>Rhabditida</taxon>
        <taxon>Rhabditina</taxon>
        <taxon>Rhabditomorpha</taxon>
        <taxon>Rhabditoidea</taxon>
        <taxon>Rhabditidae</taxon>
        <taxon>Mesorhabditinae</taxon>
        <taxon>Mesorhabditis</taxon>
    </lineage>
</organism>
<protein>
    <recommendedName>
        <fullName evidence="3">F-box domain-containing protein</fullName>
    </recommendedName>
</protein>
<dbReference type="Proteomes" id="UP001177023">
    <property type="component" value="Unassembled WGS sequence"/>
</dbReference>
<dbReference type="EMBL" id="CATQJA010002632">
    <property type="protein sequence ID" value="CAJ0574736.1"/>
    <property type="molecule type" value="Genomic_DNA"/>
</dbReference>
<keyword evidence="2" id="KW-1185">Reference proteome</keyword>
<gene>
    <name evidence="1" type="ORF">MSPICULIGERA_LOCUS13064</name>
</gene>
<comment type="caution">
    <text evidence="1">The sequence shown here is derived from an EMBL/GenBank/DDBJ whole genome shotgun (WGS) entry which is preliminary data.</text>
</comment>
<proteinExistence type="predicted"/>
<evidence type="ECO:0000313" key="1">
    <source>
        <dbReference type="EMBL" id="CAJ0574736.1"/>
    </source>
</evidence>
<evidence type="ECO:0000313" key="2">
    <source>
        <dbReference type="Proteomes" id="UP001177023"/>
    </source>
</evidence>
<accession>A0AA36CVL8</accession>
<sequence>MARRFIQAASSRFKRSKKIGTCTDDVDWMIREVVVARSVQNVKSPDALISVAQFMRMPLSIWLSLMNLLSPRDLLNWAHAHPFFKDLITKSPKRWARVKGREAMNYEYHGHREGWEEAKAYKLTWSRFWWENEQKYILAYGDEYSFARDDFYYKGCDELHFVPLRPGVDREKVAVEDFLILFNNATFDQVAIGPKWELPDLEKYNIRPSIRAHAVMLTCPTEEHYAQMLKFEPQCVALDVSNKPKVGALRSAVKTVMTMLPDLPKLWVVVGREVAEVTLLCDVPSPTIVAYFDVVGDYRRIRGDAPLVKKFERTLKPTLNTLIKGKTDPYCIDWANEAHEFWLIRRGPASHEGLLIGVKGPSFLLISCDYNFRRTRTKEASGKFFEASQQAQKNIKDAFVGDDPEVESNWRSRLPRRIITDRLAAVERAELAFKEWTKMEPHNSVPIRERAIDRLLFNSVYRHSCETSFTPTFEFDPPKDTLLGRYIWRRSFIIHDDEDDAEF</sequence>
<name>A0AA36CVL8_9BILA</name>
<dbReference type="AlphaFoldDB" id="A0AA36CVL8"/>
<feature type="non-terminal residue" evidence="1">
    <location>
        <position position="503"/>
    </location>
</feature>
<evidence type="ECO:0008006" key="3">
    <source>
        <dbReference type="Google" id="ProtNLM"/>
    </source>
</evidence>
<reference evidence="1" key="1">
    <citation type="submission" date="2023-06" db="EMBL/GenBank/DDBJ databases">
        <authorList>
            <person name="Delattre M."/>
        </authorList>
    </citation>
    <scope>NUCLEOTIDE SEQUENCE</scope>
    <source>
        <strain evidence="1">AF72</strain>
    </source>
</reference>